<accession>Q6ILE8</accession>
<evidence type="ECO:0000313" key="1">
    <source>
        <dbReference type="EMBL" id="DAA02913.1"/>
    </source>
</evidence>
<dbReference type="EMBL" id="BK002068">
    <property type="protein sequence ID" value="DAA02913.1"/>
    <property type="molecule type" value="Genomic_DNA"/>
</dbReference>
<name>Q6ILE8_DROME</name>
<sequence length="103" mass="11881">MKKRACGTCDFYECYNNHWGFLFSMLPRCGCGCCCDIEGECVCRKRHPDERINYRKAKHHDMDTRRILAVEAPLVQIDSTPLGLRLQLELLQLPPPKTPLCPD</sequence>
<protein>
    <submittedName>
        <fullName evidence="1">HDC09514</fullName>
    </submittedName>
</protein>
<reference evidence="1" key="1">
    <citation type="journal article" date="2003" name="Genome Biol.">
        <title>An integrated gene annotation and transcriptional profiling approach towards the full gene content of the Drosophila genome.</title>
        <authorList>
            <person name="Hild M."/>
            <person name="Beckmann B."/>
            <person name="Haas S.A."/>
            <person name="Koch B."/>
            <person name="Solovyev V."/>
            <person name="Busold C."/>
            <person name="Fellenberg K."/>
            <person name="Boutros M."/>
            <person name="Vingron M."/>
            <person name="Sauer F."/>
            <person name="Hoheisel J.D."/>
            <person name="Paro R."/>
        </authorList>
    </citation>
    <scope>NUCLEOTIDE SEQUENCE</scope>
</reference>
<dbReference type="AlphaFoldDB" id="Q6ILE8"/>
<gene>
    <name evidence="1" type="ORF">HDC09514</name>
</gene>
<organism evidence="1">
    <name type="scientific">Drosophila melanogaster</name>
    <name type="common">Fruit fly</name>
    <dbReference type="NCBI Taxonomy" id="7227"/>
    <lineage>
        <taxon>Eukaryota</taxon>
        <taxon>Metazoa</taxon>
        <taxon>Ecdysozoa</taxon>
        <taxon>Arthropoda</taxon>
        <taxon>Hexapoda</taxon>
        <taxon>Insecta</taxon>
        <taxon>Pterygota</taxon>
        <taxon>Neoptera</taxon>
        <taxon>Endopterygota</taxon>
        <taxon>Diptera</taxon>
        <taxon>Brachycera</taxon>
        <taxon>Muscomorpha</taxon>
        <taxon>Ephydroidea</taxon>
        <taxon>Drosophilidae</taxon>
        <taxon>Drosophila</taxon>
        <taxon>Sophophora</taxon>
    </lineage>
</organism>
<proteinExistence type="predicted"/>